<evidence type="ECO:0000259" key="6">
    <source>
        <dbReference type="SMART" id="SM01420"/>
    </source>
</evidence>
<evidence type="ECO:0000313" key="8">
    <source>
        <dbReference type="RefSeq" id="XP_006825519.1"/>
    </source>
</evidence>
<feature type="transmembrane region" description="Helical" evidence="5">
    <location>
        <begin position="245"/>
        <end position="266"/>
    </location>
</feature>
<dbReference type="PANTHER" id="PTHR10117:SF54">
    <property type="entry name" value="TRANSIENT RECEPTOR POTENTIAL-GAMMA PROTEIN"/>
    <property type="match status" value="1"/>
</dbReference>
<reference evidence="8" key="1">
    <citation type="submission" date="2025-08" db="UniProtKB">
        <authorList>
            <consortium name="RefSeq"/>
        </authorList>
    </citation>
    <scope>IDENTIFICATION</scope>
    <source>
        <tissue evidence="8">Testes</tissue>
    </source>
</reference>
<dbReference type="Gene3D" id="1.25.40.20">
    <property type="entry name" value="Ankyrin repeat-containing domain"/>
    <property type="match status" value="1"/>
</dbReference>
<dbReference type="SMART" id="SM01420">
    <property type="entry name" value="TRP_2"/>
    <property type="match status" value="1"/>
</dbReference>
<name>A0ABM0MZS8_SACKO</name>
<keyword evidence="5" id="KW-0472">Membrane</keyword>
<feature type="transmembrane region" description="Helical" evidence="5">
    <location>
        <begin position="434"/>
        <end position="454"/>
    </location>
</feature>
<keyword evidence="2" id="KW-0677">Repeat</keyword>
<dbReference type="RefSeq" id="XP_006825519.1">
    <property type="nucleotide sequence ID" value="XM_006825456.1"/>
</dbReference>
<feature type="transmembrane region" description="Helical" evidence="5">
    <location>
        <begin position="278"/>
        <end position="297"/>
    </location>
</feature>
<keyword evidence="7" id="KW-1185">Reference proteome</keyword>
<organism evidence="7 8">
    <name type="scientific">Saccoglossus kowalevskii</name>
    <name type="common">Acorn worm</name>
    <dbReference type="NCBI Taxonomy" id="10224"/>
    <lineage>
        <taxon>Eukaryota</taxon>
        <taxon>Metazoa</taxon>
        <taxon>Hemichordata</taxon>
        <taxon>Enteropneusta</taxon>
        <taxon>Harrimaniidae</taxon>
        <taxon>Saccoglossus</taxon>
    </lineage>
</organism>
<evidence type="ECO:0000256" key="1">
    <source>
        <dbReference type="ARBA" id="ARBA00022448"/>
    </source>
</evidence>
<dbReference type="InterPro" id="IPR013555">
    <property type="entry name" value="TRP_dom"/>
</dbReference>
<gene>
    <name evidence="8" type="primary">LOC102810159</name>
</gene>
<evidence type="ECO:0000256" key="2">
    <source>
        <dbReference type="ARBA" id="ARBA00022737"/>
    </source>
</evidence>
<evidence type="ECO:0000313" key="7">
    <source>
        <dbReference type="Proteomes" id="UP000694865"/>
    </source>
</evidence>
<evidence type="ECO:0000256" key="4">
    <source>
        <dbReference type="ARBA" id="ARBA00023303"/>
    </source>
</evidence>
<keyword evidence="4" id="KW-0407">Ion channel</keyword>
<sequence>MGSVSPEIGILKDVFSPENEGNINASDEKLVHLVEEGNVEQVEAFIKEARDLDLNLGIIKNSISTTGLLQAAKQDHFLMIKLLLDHGAKLLKIDTITNKEMRRELNFSLQMTNFYHGLSSPSYISLTSDDPLRTTLQLIGEIHKLSDGMFDNEYFRGEYNVILEKLENFAVELLSKCTTNEEVLLLLHGKPNPANAEPPQNKLLMLEKAIEVRAKKFVADSRCQHVLASIWYQGYEVFRSYSLTLLYALLVYGLLQPVTAVLYLILPSTRFSKSLKNLSTMIMMHFFAQVGYIILYLCIINKVLSSDMTSLLVNGPLWVLVCVMYMLYGVGMTLKLITDMKLRGILNVLTNMYGGTNMAVVVCIYDVQILLYLVCLCFEGDSEEAAIVNALFRCMCCTGLLNSCAQLLEFMLLNSAIGPMLIGLKCVIKDSIRFLVVFFVFQISCSLSLHYLYYDGNLGGFSESLLSTCWSLLWSLFGIHEFSRINSGESLTLGCSLNKTDSSTHNSDDTQCRFYTTQTSLKIVASYGMMMYALYCGVVILGLLNIYIAMMTNTYAKIYNDNDIEWVYACTSVTMQYSQYSLALPPPYNVFEFIKNCVIRSLPIEKQKTTRITVIGVSDYDKVLRRIIYEYLKQKFEATDNQTNLIACKTKY</sequence>
<evidence type="ECO:0000256" key="3">
    <source>
        <dbReference type="ARBA" id="ARBA00023065"/>
    </source>
</evidence>
<dbReference type="SUPFAM" id="SSF48403">
    <property type="entry name" value="Ankyrin repeat"/>
    <property type="match status" value="1"/>
</dbReference>
<protein>
    <submittedName>
        <fullName evidence="8">Short transient receptor potential channel 7-like</fullName>
    </submittedName>
</protein>
<dbReference type="GeneID" id="102810159"/>
<keyword evidence="3" id="KW-0406">Ion transport</keyword>
<dbReference type="Pfam" id="PF08344">
    <property type="entry name" value="TRP_2"/>
    <property type="match status" value="1"/>
</dbReference>
<evidence type="ECO:0000256" key="5">
    <source>
        <dbReference type="SAM" id="Phobius"/>
    </source>
</evidence>
<keyword evidence="5" id="KW-1133">Transmembrane helix</keyword>
<keyword evidence="1" id="KW-0813">Transport</keyword>
<dbReference type="InterPro" id="IPR002153">
    <property type="entry name" value="TRPC_channel"/>
</dbReference>
<keyword evidence="5" id="KW-0812">Transmembrane</keyword>
<dbReference type="PRINTS" id="PR01097">
    <property type="entry name" value="TRNSRECEPTRP"/>
</dbReference>
<accession>A0ABM0MZS8</accession>
<proteinExistence type="predicted"/>
<dbReference type="Proteomes" id="UP000694865">
    <property type="component" value="Unplaced"/>
</dbReference>
<feature type="domain" description="Transient receptor ion channel" evidence="6">
    <location>
        <begin position="92"/>
        <end position="156"/>
    </location>
</feature>
<dbReference type="InterPro" id="IPR036770">
    <property type="entry name" value="Ankyrin_rpt-contain_sf"/>
</dbReference>
<feature type="transmembrane region" description="Helical" evidence="5">
    <location>
        <begin position="529"/>
        <end position="550"/>
    </location>
</feature>
<dbReference type="PANTHER" id="PTHR10117">
    <property type="entry name" value="TRANSIENT RECEPTOR POTENTIAL CHANNEL"/>
    <property type="match status" value="1"/>
</dbReference>
<feature type="transmembrane region" description="Helical" evidence="5">
    <location>
        <begin position="317"/>
        <end position="337"/>
    </location>
</feature>